<reference evidence="1" key="1">
    <citation type="submission" date="2014-09" db="EMBL/GenBank/DDBJ databases">
        <authorList>
            <person name="Magalhaes I.L.F."/>
            <person name="Oliveira U."/>
            <person name="Santos F.R."/>
            <person name="Vidigal T.H.D.A."/>
            <person name="Brescovit A.D."/>
            <person name="Santos A.J."/>
        </authorList>
    </citation>
    <scope>NUCLEOTIDE SEQUENCE</scope>
    <source>
        <tissue evidence="1">Shoot tissue taken approximately 20 cm above the soil surface</tissue>
    </source>
</reference>
<sequence>MSHIPARWLHCLLAMSLARSKQKPGPWLAHRLQDVNY</sequence>
<dbReference type="AlphaFoldDB" id="A0A0A8Y5U5"/>
<accession>A0A0A8Y5U5</accession>
<name>A0A0A8Y5U5_ARUDO</name>
<dbReference type="EMBL" id="GBRH01276479">
    <property type="protein sequence ID" value="JAD21416.1"/>
    <property type="molecule type" value="Transcribed_RNA"/>
</dbReference>
<proteinExistence type="predicted"/>
<reference evidence="1" key="2">
    <citation type="journal article" date="2015" name="Data Brief">
        <title>Shoot transcriptome of the giant reed, Arundo donax.</title>
        <authorList>
            <person name="Barrero R.A."/>
            <person name="Guerrero F.D."/>
            <person name="Moolhuijzen P."/>
            <person name="Goolsby J.A."/>
            <person name="Tidwell J."/>
            <person name="Bellgard S.E."/>
            <person name="Bellgard M.I."/>
        </authorList>
    </citation>
    <scope>NUCLEOTIDE SEQUENCE</scope>
    <source>
        <tissue evidence="1">Shoot tissue taken approximately 20 cm above the soil surface</tissue>
    </source>
</reference>
<organism evidence="1">
    <name type="scientific">Arundo donax</name>
    <name type="common">Giant reed</name>
    <name type="synonym">Donax arundinaceus</name>
    <dbReference type="NCBI Taxonomy" id="35708"/>
    <lineage>
        <taxon>Eukaryota</taxon>
        <taxon>Viridiplantae</taxon>
        <taxon>Streptophyta</taxon>
        <taxon>Embryophyta</taxon>
        <taxon>Tracheophyta</taxon>
        <taxon>Spermatophyta</taxon>
        <taxon>Magnoliopsida</taxon>
        <taxon>Liliopsida</taxon>
        <taxon>Poales</taxon>
        <taxon>Poaceae</taxon>
        <taxon>PACMAD clade</taxon>
        <taxon>Arundinoideae</taxon>
        <taxon>Arundineae</taxon>
        <taxon>Arundo</taxon>
    </lineage>
</organism>
<evidence type="ECO:0000313" key="1">
    <source>
        <dbReference type="EMBL" id="JAD21416.1"/>
    </source>
</evidence>
<protein>
    <submittedName>
        <fullName evidence="1">Uncharacterized protein</fullName>
    </submittedName>
</protein>